<dbReference type="EMBL" id="JAIWYP010000014">
    <property type="protein sequence ID" value="KAH3706225.1"/>
    <property type="molecule type" value="Genomic_DNA"/>
</dbReference>
<reference evidence="2" key="2">
    <citation type="submission" date="2020-11" db="EMBL/GenBank/DDBJ databases">
        <authorList>
            <person name="McCartney M.A."/>
            <person name="Auch B."/>
            <person name="Kono T."/>
            <person name="Mallez S."/>
            <person name="Becker A."/>
            <person name="Gohl D.M."/>
            <person name="Silverstein K.A.T."/>
            <person name="Koren S."/>
            <person name="Bechman K.B."/>
            <person name="Herman A."/>
            <person name="Abrahante J.E."/>
            <person name="Garbe J."/>
        </authorList>
    </citation>
    <scope>NUCLEOTIDE SEQUENCE</scope>
    <source>
        <strain evidence="2">Duluth1</strain>
        <tissue evidence="2">Whole animal</tissue>
    </source>
</reference>
<dbReference type="Proteomes" id="UP000828390">
    <property type="component" value="Unassembled WGS sequence"/>
</dbReference>
<evidence type="ECO:0000313" key="2">
    <source>
        <dbReference type="EMBL" id="KAH3706225.1"/>
    </source>
</evidence>
<evidence type="ECO:0000256" key="1">
    <source>
        <dbReference type="SAM" id="MobiDB-lite"/>
    </source>
</evidence>
<organism evidence="2 3">
    <name type="scientific">Dreissena polymorpha</name>
    <name type="common">Zebra mussel</name>
    <name type="synonym">Mytilus polymorpha</name>
    <dbReference type="NCBI Taxonomy" id="45954"/>
    <lineage>
        <taxon>Eukaryota</taxon>
        <taxon>Metazoa</taxon>
        <taxon>Spiralia</taxon>
        <taxon>Lophotrochozoa</taxon>
        <taxon>Mollusca</taxon>
        <taxon>Bivalvia</taxon>
        <taxon>Autobranchia</taxon>
        <taxon>Heteroconchia</taxon>
        <taxon>Euheterodonta</taxon>
        <taxon>Imparidentia</taxon>
        <taxon>Neoheterodontei</taxon>
        <taxon>Myida</taxon>
        <taxon>Dreissenoidea</taxon>
        <taxon>Dreissenidae</taxon>
        <taxon>Dreissena</taxon>
    </lineage>
</organism>
<proteinExistence type="predicted"/>
<name>A0A9D3YWA3_DREPO</name>
<feature type="compositionally biased region" description="Basic and acidic residues" evidence="1">
    <location>
        <begin position="142"/>
        <end position="159"/>
    </location>
</feature>
<sequence length="159" mass="18548">MCKSDPQYDFIDHLYGVSSWNISIVNTCYCLHRRHHLLYRPSSWSIFLEYLHREHMLLFTSSSSSVVTAGRGHFSRDYGKDVTLLWESRCVCVIGDRLHGGFMERRQCWNRIMKAFANSLEPDETPQSVASHQDPNSDDILADDKFPSMKRVKETQPFE</sequence>
<feature type="compositionally biased region" description="Polar residues" evidence="1">
    <location>
        <begin position="125"/>
        <end position="134"/>
    </location>
</feature>
<keyword evidence="3" id="KW-1185">Reference proteome</keyword>
<dbReference type="AlphaFoldDB" id="A0A9D3YWA3"/>
<gene>
    <name evidence="2" type="ORF">DPMN_065610</name>
</gene>
<protein>
    <submittedName>
        <fullName evidence="2">Uncharacterized protein</fullName>
    </submittedName>
</protein>
<feature type="region of interest" description="Disordered" evidence="1">
    <location>
        <begin position="121"/>
        <end position="159"/>
    </location>
</feature>
<evidence type="ECO:0000313" key="3">
    <source>
        <dbReference type="Proteomes" id="UP000828390"/>
    </source>
</evidence>
<reference evidence="2" key="1">
    <citation type="journal article" date="2019" name="bioRxiv">
        <title>The Genome of the Zebra Mussel, Dreissena polymorpha: A Resource for Invasive Species Research.</title>
        <authorList>
            <person name="McCartney M.A."/>
            <person name="Auch B."/>
            <person name="Kono T."/>
            <person name="Mallez S."/>
            <person name="Zhang Y."/>
            <person name="Obille A."/>
            <person name="Becker A."/>
            <person name="Abrahante J.E."/>
            <person name="Garbe J."/>
            <person name="Badalamenti J.P."/>
            <person name="Herman A."/>
            <person name="Mangelson H."/>
            <person name="Liachko I."/>
            <person name="Sullivan S."/>
            <person name="Sone E.D."/>
            <person name="Koren S."/>
            <person name="Silverstein K.A.T."/>
            <person name="Beckman K.B."/>
            <person name="Gohl D.M."/>
        </authorList>
    </citation>
    <scope>NUCLEOTIDE SEQUENCE</scope>
    <source>
        <strain evidence="2">Duluth1</strain>
        <tissue evidence="2">Whole animal</tissue>
    </source>
</reference>
<comment type="caution">
    <text evidence="2">The sequence shown here is derived from an EMBL/GenBank/DDBJ whole genome shotgun (WGS) entry which is preliminary data.</text>
</comment>
<accession>A0A9D3YWA3</accession>